<evidence type="ECO:0000256" key="5">
    <source>
        <dbReference type="SAM" id="Phobius"/>
    </source>
</evidence>
<reference evidence="6 7" key="1">
    <citation type="submission" date="2020-06" db="EMBL/GenBank/DDBJ databases">
        <title>Genome mining for natural products.</title>
        <authorList>
            <person name="Zhang B."/>
            <person name="Shi J."/>
            <person name="Ge H."/>
        </authorList>
    </citation>
    <scope>NUCLEOTIDE SEQUENCE [LARGE SCALE GENOMIC DNA]</scope>
    <source>
        <strain evidence="6 7">NA00687</strain>
    </source>
</reference>
<dbReference type="AlphaFoldDB" id="A0A7H8ND60"/>
<keyword evidence="5" id="KW-1133">Transmembrane helix</keyword>
<evidence type="ECO:0000256" key="1">
    <source>
        <dbReference type="ARBA" id="ARBA00022737"/>
    </source>
</evidence>
<feature type="compositionally biased region" description="Basic and acidic residues" evidence="4">
    <location>
        <begin position="1"/>
        <end position="26"/>
    </location>
</feature>
<dbReference type="SMART" id="SM00028">
    <property type="entry name" value="TPR"/>
    <property type="match status" value="4"/>
</dbReference>
<feature type="region of interest" description="Disordered" evidence="4">
    <location>
        <begin position="1"/>
        <end position="32"/>
    </location>
</feature>
<dbReference type="PANTHER" id="PTHR44943">
    <property type="entry name" value="CELLULOSE SYNTHASE OPERON PROTEIN C"/>
    <property type="match status" value="1"/>
</dbReference>
<evidence type="ECO:0000313" key="7">
    <source>
        <dbReference type="Proteomes" id="UP000509303"/>
    </source>
</evidence>
<name>A0A7H8ND60_9ACTN</name>
<gene>
    <name evidence="6" type="ORF">HUT08_26030</name>
</gene>
<dbReference type="Pfam" id="PF14559">
    <property type="entry name" value="TPR_19"/>
    <property type="match status" value="1"/>
</dbReference>
<dbReference type="PROSITE" id="PS50005">
    <property type="entry name" value="TPR"/>
    <property type="match status" value="1"/>
</dbReference>
<dbReference type="EMBL" id="CP054929">
    <property type="protein sequence ID" value="QKW52417.1"/>
    <property type="molecule type" value="Genomic_DNA"/>
</dbReference>
<feature type="transmembrane region" description="Helical" evidence="5">
    <location>
        <begin position="265"/>
        <end position="282"/>
    </location>
</feature>
<evidence type="ECO:0000256" key="3">
    <source>
        <dbReference type="PROSITE-ProRule" id="PRU00339"/>
    </source>
</evidence>
<dbReference type="InterPro" id="IPR019734">
    <property type="entry name" value="TPR_rpt"/>
</dbReference>
<evidence type="ECO:0000256" key="4">
    <source>
        <dbReference type="SAM" id="MobiDB-lite"/>
    </source>
</evidence>
<dbReference type="Gene3D" id="1.25.40.10">
    <property type="entry name" value="Tetratricopeptide repeat domain"/>
    <property type="match status" value="2"/>
</dbReference>
<evidence type="ECO:0000256" key="2">
    <source>
        <dbReference type="ARBA" id="ARBA00022803"/>
    </source>
</evidence>
<keyword evidence="7" id="KW-1185">Reference proteome</keyword>
<feature type="transmembrane region" description="Helical" evidence="5">
    <location>
        <begin position="335"/>
        <end position="355"/>
    </location>
</feature>
<dbReference type="Pfam" id="PF13432">
    <property type="entry name" value="TPR_16"/>
    <property type="match status" value="1"/>
</dbReference>
<dbReference type="InterPro" id="IPR011990">
    <property type="entry name" value="TPR-like_helical_dom_sf"/>
</dbReference>
<dbReference type="SUPFAM" id="SSF48452">
    <property type="entry name" value="TPR-like"/>
    <property type="match status" value="1"/>
</dbReference>
<evidence type="ECO:0000313" key="6">
    <source>
        <dbReference type="EMBL" id="QKW52417.1"/>
    </source>
</evidence>
<keyword evidence="1" id="KW-0677">Repeat</keyword>
<keyword evidence="5" id="KW-0472">Membrane</keyword>
<dbReference type="PANTHER" id="PTHR44943:SF4">
    <property type="entry name" value="TPR REPEAT-CONTAINING PROTEIN MJ0798"/>
    <property type="match status" value="1"/>
</dbReference>
<dbReference type="InterPro" id="IPR051685">
    <property type="entry name" value="Ycf3/AcsC/BcsC/TPR_MFPF"/>
</dbReference>
<keyword evidence="2 3" id="KW-0802">TPR repeat</keyword>
<accession>A0A7H8ND60</accession>
<organism evidence="6 7">
    <name type="scientific">Streptomyces buecherae</name>
    <dbReference type="NCBI Taxonomy" id="2763006"/>
    <lineage>
        <taxon>Bacteria</taxon>
        <taxon>Bacillati</taxon>
        <taxon>Actinomycetota</taxon>
        <taxon>Actinomycetes</taxon>
        <taxon>Kitasatosporales</taxon>
        <taxon>Streptomycetaceae</taxon>
        <taxon>Streptomyces</taxon>
    </lineage>
</organism>
<protein>
    <submittedName>
        <fullName evidence="6">Tetratricopeptide repeat protein</fullName>
    </submittedName>
</protein>
<feature type="repeat" description="TPR" evidence="3">
    <location>
        <begin position="69"/>
        <end position="102"/>
    </location>
</feature>
<sequence length="388" mass="43425">MVRDGAQRGDVRQRGRDVRRPGRLPEAEAQAVTTEHPLTARAGALIELERYDDAKALLARRLAEDPTDVRAWTRLGRCHQLTKDHAEALRATDEALAIAPEDYNAMLLRAYVLRSLGLDRREEAVQAVRAAIGLNPEYFDAYTLLAELLFLPPRQETWQEAVEMAREAVRLGPEEVNAHMTLWKVAAVAHDTEWMDQIERRILQLDPTHSFALERQTAKAAKAPGVRAADAAELYAGALATAPTSWSLNRGLDHATYRLLRGTRWLALICLVCAGAMVNLFPEEGEAPELPVPIGTRLWVLVVMAAIWAFGAFRRYRRLRAGVQLNVRSVLRRGTWSRIVLAQAALALLCGLLIAEVPWTERTVPQMLFWVGLAPTAATIWFDRKKAK</sequence>
<dbReference type="Proteomes" id="UP000509303">
    <property type="component" value="Chromosome"/>
</dbReference>
<feature type="transmembrane region" description="Helical" evidence="5">
    <location>
        <begin position="367"/>
        <end position="383"/>
    </location>
</feature>
<keyword evidence="5" id="KW-0812">Transmembrane</keyword>
<proteinExistence type="predicted"/>
<feature type="transmembrane region" description="Helical" evidence="5">
    <location>
        <begin position="294"/>
        <end position="314"/>
    </location>
</feature>